<sequence>MSPPSSAVTAANEDKIVLITGINGYIATHIGVQLLRKGYKVRGTSRSSATQTHLLSGAFKGHDSRYEHAVVPDITAPGAFDSAVRGVHAVIHTASPVDFSLTNVDDFFRPAVGGNLSILNSALAHASSSSSSTTTTTTLRSFVVTSSVAAVVDRWRQAPDHAYTEADWNTSGEAVARKDFSALVAYGASKAAAERAVWDWVAEHQPRFAVSSVLPAVVTGPPVSWPQSPQGLNETLLPVWRIWSGDKQLPPQIGGAGYVDVRDVARMHVWAMEHPDRSDGQRYLLSMGKAPPQAAADLLREKFPGRDIVVGNPGQGYTPPDYGFVEGESSLVSTKAHKALGGADSFIRYDKSILDTVEAFERQWPGYARNFKQ</sequence>
<dbReference type="InterPro" id="IPR036291">
    <property type="entry name" value="NAD(P)-bd_dom_sf"/>
</dbReference>
<evidence type="ECO:0000313" key="5">
    <source>
        <dbReference type="Proteomes" id="UP000053342"/>
    </source>
</evidence>
<comment type="similarity">
    <text evidence="2">Belongs to the NAD(P)-dependent epimerase/dehydratase family. Dihydroflavonol-4-reductase subfamily.</text>
</comment>
<dbReference type="InterPro" id="IPR001509">
    <property type="entry name" value="Epimerase_deHydtase"/>
</dbReference>
<protein>
    <recommendedName>
        <fullName evidence="3">NAD-dependent epimerase/dehydratase domain-containing protein</fullName>
    </recommendedName>
</protein>
<evidence type="ECO:0000256" key="1">
    <source>
        <dbReference type="ARBA" id="ARBA00023002"/>
    </source>
</evidence>
<gene>
    <name evidence="4" type="ORF">PV06_00137</name>
</gene>
<dbReference type="SUPFAM" id="SSF51735">
    <property type="entry name" value="NAD(P)-binding Rossmann-fold domains"/>
    <property type="match status" value="1"/>
</dbReference>
<accession>A0A0D2DXU8</accession>
<dbReference type="Pfam" id="PF01370">
    <property type="entry name" value="Epimerase"/>
    <property type="match status" value="1"/>
</dbReference>
<dbReference type="InterPro" id="IPR050425">
    <property type="entry name" value="NAD(P)_dehydrat-like"/>
</dbReference>
<dbReference type="PANTHER" id="PTHR10366">
    <property type="entry name" value="NAD DEPENDENT EPIMERASE/DEHYDRATASE"/>
    <property type="match status" value="1"/>
</dbReference>
<organism evidence="4 5">
    <name type="scientific">Exophiala oligosperma</name>
    <dbReference type="NCBI Taxonomy" id="215243"/>
    <lineage>
        <taxon>Eukaryota</taxon>
        <taxon>Fungi</taxon>
        <taxon>Dikarya</taxon>
        <taxon>Ascomycota</taxon>
        <taxon>Pezizomycotina</taxon>
        <taxon>Eurotiomycetes</taxon>
        <taxon>Chaetothyriomycetidae</taxon>
        <taxon>Chaetothyriales</taxon>
        <taxon>Herpotrichiellaceae</taxon>
        <taxon>Exophiala</taxon>
    </lineage>
</organism>
<dbReference type="Gene3D" id="3.40.50.720">
    <property type="entry name" value="NAD(P)-binding Rossmann-like Domain"/>
    <property type="match status" value="1"/>
</dbReference>
<feature type="domain" description="NAD-dependent epimerase/dehydratase" evidence="3">
    <location>
        <begin position="17"/>
        <end position="283"/>
    </location>
</feature>
<dbReference type="PANTHER" id="PTHR10366:SF564">
    <property type="entry name" value="STEROL-4-ALPHA-CARBOXYLATE 3-DEHYDROGENASE, DECARBOXYLATING"/>
    <property type="match status" value="1"/>
</dbReference>
<dbReference type="AlphaFoldDB" id="A0A0D2DXU8"/>
<evidence type="ECO:0000256" key="2">
    <source>
        <dbReference type="ARBA" id="ARBA00023445"/>
    </source>
</evidence>
<keyword evidence="5" id="KW-1185">Reference proteome</keyword>
<dbReference type="STRING" id="215243.A0A0D2DXU8"/>
<dbReference type="Proteomes" id="UP000053342">
    <property type="component" value="Unassembled WGS sequence"/>
</dbReference>
<dbReference type="RefSeq" id="XP_016267656.1">
    <property type="nucleotide sequence ID" value="XM_016400603.1"/>
</dbReference>
<dbReference type="EMBL" id="KN847332">
    <property type="protein sequence ID" value="KIW47440.1"/>
    <property type="molecule type" value="Genomic_DNA"/>
</dbReference>
<proteinExistence type="inferred from homology"/>
<dbReference type="HOGENOM" id="CLU_007383_9_2_1"/>
<dbReference type="OrthoDB" id="2735536at2759"/>
<dbReference type="GeneID" id="27352211"/>
<dbReference type="VEuPathDB" id="FungiDB:PV06_00137"/>
<dbReference type="GO" id="GO:0016616">
    <property type="term" value="F:oxidoreductase activity, acting on the CH-OH group of donors, NAD or NADP as acceptor"/>
    <property type="evidence" value="ECO:0007669"/>
    <property type="project" value="TreeGrafter"/>
</dbReference>
<evidence type="ECO:0000259" key="3">
    <source>
        <dbReference type="Pfam" id="PF01370"/>
    </source>
</evidence>
<reference evidence="4 5" key="1">
    <citation type="submission" date="2015-01" db="EMBL/GenBank/DDBJ databases">
        <title>The Genome Sequence of Exophiala oligosperma CBS72588.</title>
        <authorList>
            <consortium name="The Broad Institute Genomics Platform"/>
            <person name="Cuomo C."/>
            <person name="de Hoog S."/>
            <person name="Gorbushina A."/>
            <person name="Stielow B."/>
            <person name="Teixiera M."/>
            <person name="Abouelleil A."/>
            <person name="Chapman S.B."/>
            <person name="Priest M."/>
            <person name="Young S.K."/>
            <person name="Wortman J."/>
            <person name="Nusbaum C."/>
            <person name="Birren B."/>
        </authorList>
    </citation>
    <scope>NUCLEOTIDE SEQUENCE [LARGE SCALE GENOMIC DNA]</scope>
    <source>
        <strain evidence="4 5">CBS 72588</strain>
    </source>
</reference>
<keyword evidence="1" id="KW-0560">Oxidoreductase</keyword>
<evidence type="ECO:0000313" key="4">
    <source>
        <dbReference type="EMBL" id="KIW47440.1"/>
    </source>
</evidence>
<name>A0A0D2DXU8_9EURO</name>